<evidence type="ECO:0000313" key="1">
    <source>
        <dbReference type="EMBL" id="TWU05916.1"/>
    </source>
</evidence>
<dbReference type="Proteomes" id="UP000320176">
    <property type="component" value="Unassembled WGS sequence"/>
</dbReference>
<reference evidence="1 2" key="1">
    <citation type="submission" date="2019-02" db="EMBL/GenBank/DDBJ databases">
        <title>Deep-cultivation of Planctomycetes and their phenomic and genomic characterization uncovers novel biology.</title>
        <authorList>
            <person name="Wiegand S."/>
            <person name="Jogler M."/>
            <person name="Boedeker C."/>
            <person name="Pinto D."/>
            <person name="Vollmers J."/>
            <person name="Rivas-Marin E."/>
            <person name="Kohn T."/>
            <person name="Peeters S.H."/>
            <person name="Heuer A."/>
            <person name="Rast P."/>
            <person name="Oberbeckmann S."/>
            <person name="Bunk B."/>
            <person name="Jeske O."/>
            <person name="Meyerdierks A."/>
            <person name="Storesund J.E."/>
            <person name="Kallscheuer N."/>
            <person name="Luecker S."/>
            <person name="Lage O.M."/>
            <person name="Pohl T."/>
            <person name="Merkel B.J."/>
            <person name="Hornburger P."/>
            <person name="Mueller R.-W."/>
            <person name="Bruemmer F."/>
            <person name="Labrenz M."/>
            <person name="Spormann A.M."/>
            <person name="Op Den Camp H."/>
            <person name="Overmann J."/>
            <person name="Amann R."/>
            <person name="Jetten M.S.M."/>
            <person name="Mascher T."/>
            <person name="Medema M.H."/>
            <person name="Devos D.P."/>
            <person name="Kaster A.-K."/>
            <person name="Ovreas L."/>
            <person name="Rohde M."/>
            <person name="Galperin M.Y."/>
            <person name="Jogler C."/>
        </authorList>
    </citation>
    <scope>NUCLEOTIDE SEQUENCE [LARGE SCALE GENOMIC DNA]</scope>
    <source>
        <strain evidence="1 2">Pla52n</strain>
    </source>
</reference>
<evidence type="ECO:0000313" key="2">
    <source>
        <dbReference type="Proteomes" id="UP000320176"/>
    </source>
</evidence>
<accession>A0A5C6B3R7</accession>
<proteinExistence type="predicted"/>
<name>A0A5C6B3R7_9BACT</name>
<gene>
    <name evidence="1" type="ORF">Pla52n_16320</name>
</gene>
<comment type="caution">
    <text evidence="1">The sequence shown here is derived from an EMBL/GenBank/DDBJ whole genome shotgun (WGS) entry which is preliminary data.</text>
</comment>
<dbReference type="EMBL" id="SJPN01000002">
    <property type="protein sequence ID" value="TWU05916.1"/>
    <property type="molecule type" value="Genomic_DNA"/>
</dbReference>
<organism evidence="1 2">
    <name type="scientific">Stieleria varia</name>
    <dbReference type="NCBI Taxonomy" id="2528005"/>
    <lineage>
        <taxon>Bacteria</taxon>
        <taxon>Pseudomonadati</taxon>
        <taxon>Planctomycetota</taxon>
        <taxon>Planctomycetia</taxon>
        <taxon>Pirellulales</taxon>
        <taxon>Pirellulaceae</taxon>
        <taxon>Stieleria</taxon>
    </lineage>
</organism>
<protein>
    <submittedName>
        <fullName evidence="1">Uncharacterized protein</fullName>
    </submittedName>
</protein>
<sequence>MRTSPTVTEERHAVFQKDAVYQREAGRDNRYAQGVRFVLGRIEVFILDLESRTTIVARLSKSIACPDECFAIPIRRDQRT</sequence>
<dbReference type="AlphaFoldDB" id="A0A5C6B3R7"/>
<keyword evidence="2" id="KW-1185">Reference proteome</keyword>